<feature type="domain" description="Thioredoxin" evidence="12">
    <location>
        <begin position="5"/>
        <end position="160"/>
    </location>
</feature>
<accession>A0ABS6DT94</accession>
<keyword evidence="6 10" id="KW-0049">Antioxidant</keyword>
<dbReference type="InterPro" id="IPR045020">
    <property type="entry name" value="PRX_1cys"/>
</dbReference>
<comment type="similarity">
    <text evidence="2">Belongs to the peroxiredoxin family. AhpC/Prx1 subfamily.</text>
</comment>
<dbReference type="PROSITE" id="PS51910">
    <property type="entry name" value="GH18_2"/>
    <property type="match status" value="1"/>
</dbReference>
<comment type="similarity">
    <text evidence="9 10">Belongs to the peroxiredoxin family. Prx6 subfamily.</text>
</comment>
<dbReference type="RefSeq" id="WP_216568017.1">
    <property type="nucleotide sequence ID" value="NZ_JAHLOQ010000001.1"/>
</dbReference>
<evidence type="ECO:0000256" key="6">
    <source>
        <dbReference type="ARBA" id="ARBA00022862"/>
    </source>
</evidence>
<evidence type="ECO:0000259" key="12">
    <source>
        <dbReference type="PROSITE" id="PS51352"/>
    </source>
</evidence>
<keyword evidence="5 11" id="KW-0378">Hydrolase</keyword>
<comment type="caution">
    <text evidence="14">The sequence shown here is derived from an EMBL/GenBank/DDBJ whole genome shotgun (WGS) entry which is preliminary data.</text>
</comment>
<comment type="subcellular location">
    <subcellularLocation>
        <location evidence="10">Cytoplasm</location>
    </subcellularLocation>
</comment>
<dbReference type="InterPro" id="IPR000866">
    <property type="entry name" value="AhpC/TSA"/>
</dbReference>
<dbReference type="PANTHER" id="PTHR11177:SF317">
    <property type="entry name" value="CHITINASE 12-RELATED"/>
    <property type="match status" value="1"/>
</dbReference>
<gene>
    <name evidence="14" type="ORF">KQI20_00195</name>
</gene>
<dbReference type="Proteomes" id="UP001196301">
    <property type="component" value="Unassembled WGS sequence"/>
</dbReference>
<comment type="catalytic activity">
    <reaction evidence="1">
        <text>Random endo-hydrolysis of N-acetyl-beta-D-glucosaminide (1-&gt;4)-beta-linkages in chitin and chitodextrins.</text>
        <dbReference type="EC" id="3.2.1.14"/>
    </reaction>
</comment>
<keyword evidence="3 10" id="KW-0963">Cytoplasm</keyword>
<keyword evidence="8 11" id="KW-0326">Glycosidase</keyword>
<comment type="catalytic activity">
    <reaction evidence="10">
        <text>a hydroperoxide + [thioredoxin]-dithiol = an alcohol + [thioredoxin]-disulfide + H2O</text>
        <dbReference type="Rhea" id="RHEA:62620"/>
        <dbReference type="Rhea" id="RHEA-COMP:10698"/>
        <dbReference type="Rhea" id="RHEA-COMP:10700"/>
        <dbReference type="ChEBI" id="CHEBI:15377"/>
        <dbReference type="ChEBI" id="CHEBI:29950"/>
        <dbReference type="ChEBI" id="CHEBI:30879"/>
        <dbReference type="ChEBI" id="CHEBI:35924"/>
        <dbReference type="ChEBI" id="CHEBI:50058"/>
        <dbReference type="EC" id="1.11.1.24"/>
    </reaction>
</comment>
<dbReference type="SMART" id="SM00636">
    <property type="entry name" value="Glyco_18"/>
    <property type="match status" value="1"/>
</dbReference>
<evidence type="ECO:0000256" key="9">
    <source>
        <dbReference type="ARBA" id="ARBA00025719"/>
    </source>
</evidence>
<dbReference type="InterPro" id="IPR001223">
    <property type="entry name" value="Glyco_hydro18_cat"/>
</dbReference>
<name>A0ABS6DT94_9FIRM</name>
<evidence type="ECO:0000256" key="10">
    <source>
        <dbReference type="HAMAP-Rule" id="MF_00401"/>
    </source>
</evidence>
<comment type="miscellaneous">
    <text evidence="10">The active site is a conserved redox-active cysteine residue, the peroxidatic cysteine (C(P)), which makes the nucleophilic attack on the peroxide substrate. The peroxide oxidizes the C(P)-SH to cysteine sulfenic acid (C(P)-SOH), which then reacts with another cysteine residue, the resolving cysteine (C(R)), to form a disulfide bridge. The disulfide is subsequently reduced by an appropriate electron donor to complete the catalytic cycle. Although the primary sequence of this enzyme is similar to those of the 1-Cys Prx6 enzymes, its catalytic properties resemble those of the typical 2-Cys Prxs and C(R) is provided by the other dimeric subunit to form an intersubunit disulfide. The disulfide is subsequently reduced by thioredoxin.</text>
</comment>
<dbReference type="PANTHER" id="PTHR11177">
    <property type="entry name" value="CHITINASE"/>
    <property type="match status" value="1"/>
</dbReference>
<keyword evidence="15" id="KW-1185">Reference proteome</keyword>
<sequence>MPCLPNLGSKAPDFTVNTTFGPINLSDYCGKWVVLFSHPGDFTPVCTTEFICFAKYYKEFEQRNTQLIGLSVDSNASHLAWVYNICQLTGIEIPFPIIDDSSMQIAKLYGMISEPMSATSTVRAVFIIDDKQILRTILYYPMTTGRNIFEILRILDALQKSDKENVVTPANWLPGNSVIAKPPKTYKELKNTMKNCDKKYSCLDWYLCFLNDESRKDMPEYITQKTQSKYIYPKTQKTIPSSTKKVKPSKNDRQNTEYINANCPNVNPIVFQYVLGNPRNLDPTYLDAAIYAFVEIDDNGDLYVPSPRYLNEMLALKEVKPSLKIIAAIGGWGADGFSDAALTPASRYNFARNVNQLVNDYGLDGIDIDWEYPGSGASGIKSRPEDKENFTLLLTALRDVLGEDTWISVAGTGDTGYINRSAEIDKIAPIITYFNLMSYDFTAGETGDRGRKHQANLYDSNLSLPGYSVNSMVNNLINAGMPARKINLGVPFYGRLGATNTKSYDELRENYINKNGYNYKFDNDALVPYLEKDNVFAMSFDNDLSIFLKAQYVIQNCLGGIFSWTSTYDQANILGRAMYLSINDMYNFEDELRDIYGSVPTLPE</sequence>
<organism evidence="14 15">
    <name type="scientific">Intestinibacter bartlettii</name>
    <dbReference type="NCBI Taxonomy" id="261299"/>
    <lineage>
        <taxon>Bacteria</taxon>
        <taxon>Bacillati</taxon>
        <taxon>Bacillota</taxon>
        <taxon>Clostridia</taxon>
        <taxon>Peptostreptococcales</taxon>
        <taxon>Peptostreptococcaceae</taxon>
        <taxon>Intestinibacter</taxon>
    </lineage>
</organism>
<keyword evidence="10" id="KW-1015">Disulfide bond</keyword>
<feature type="disulfide bond" description="Interchain (with Cys-46); in linked form" evidence="10">
    <location>
        <position position="208"/>
    </location>
</feature>
<feature type="domain" description="GH18" evidence="13">
    <location>
        <begin position="253"/>
        <end position="581"/>
    </location>
</feature>
<dbReference type="CDD" id="cd03016">
    <property type="entry name" value="PRX_1cys"/>
    <property type="match status" value="1"/>
</dbReference>
<evidence type="ECO:0000256" key="1">
    <source>
        <dbReference type="ARBA" id="ARBA00000822"/>
    </source>
</evidence>
<evidence type="ECO:0000313" key="14">
    <source>
        <dbReference type="EMBL" id="MBU5334844.1"/>
    </source>
</evidence>
<evidence type="ECO:0000256" key="8">
    <source>
        <dbReference type="ARBA" id="ARBA00023295"/>
    </source>
</evidence>
<keyword evidence="7 10" id="KW-0676">Redox-active center</keyword>
<evidence type="ECO:0000259" key="13">
    <source>
        <dbReference type="PROSITE" id="PS51910"/>
    </source>
</evidence>
<dbReference type="InterPro" id="IPR019479">
    <property type="entry name" value="Peroxiredoxin_C"/>
</dbReference>
<dbReference type="Pfam" id="PF10417">
    <property type="entry name" value="1-cysPrx_C"/>
    <property type="match status" value="1"/>
</dbReference>
<dbReference type="Pfam" id="PF00704">
    <property type="entry name" value="Glyco_hydro_18"/>
    <property type="match status" value="1"/>
</dbReference>
<reference evidence="14 15" key="1">
    <citation type="submission" date="2021-06" db="EMBL/GenBank/DDBJ databases">
        <authorList>
            <person name="Sun Q."/>
            <person name="Li D."/>
        </authorList>
    </citation>
    <scope>NUCLEOTIDE SEQUENCE [LARGE SCALE GENOMIC DNA]</scope>
    <source>
        <strain evidence="14 15">N19</strain>
    </source>
</reference>
<evidence type="ECO:0000256" key="2">
    <source>
        <dbReference type="ARBA" id="ARBA00009796"/>
    </source>
</evidence>
<comment type="subunit">
    <text evidence="10">Homodecamer. Pentamer of dimers that assemble into a ring structure.</text>
</comment>
<dbReference type="InterPro" id="IPR001579">
    <property type="entry name" value="Glyco_hydro_18_chit_AS"/>
</dbReference>
<evidence type="ECO:0000256" key="4">
    <source>
        <dbReference type="ARBA" id="ARBA00022559"/>
    </source>
</evidence>
<dbReference type="InterPro" id="IPR022915">
    <property type="entry name" value="Peroxiredoxin_TDXH"/>
</dbReference>
<dbReference type="InterPro" id="IPR013766">
    <property type="entry name" value="Thioredoxin_domain"/>
</dbReference>
<evidence type="ECO:0000313" key="15">
    <source>
        <dbReference type="Proteomes" id="UP001196301"/>
    </source>
</evidence>
<evidence type="ECO:0000256" key="5">
    <source>
        <dbReference type="ARBA" id="ARBA00022801"/>
    </source>
</evidence>
<dbReference type="EMBL" id="JAHLOQ010000001">
    <property type="protein sequence ID" value="MBU5334844.1"/>
    <property type="molecule type" value="Genomic_DNA"/>
</dbReference>
<dbReference type="InterPro" id="IPR050314">
    <property type="entry name" value="Glycosyl_Hydrlase_18"/>
</dbReference>
<feature type="disulfide bond" description="Interchain (with Cys-208); in linked form" evidence="10">
    <location>
        <position position="46"/>
    </location>
</feature>
<comment type="function">
    <text evidence="10">Thiol-specific peroxidase that catalyzes the reduction of hydrogen peroxide and organic hydroperoxides to water and alcohols, respectively. Plays a role in cell protection against oxidative stress by detoxifying peroxides.</text>
</comment>
<keyword evidence="10" id="KW-0560">Oxidoreductase</keyword>
<evidence type="ECO:0000256" key="11">
    <source>
        <dbReference type="RuleBase" id="RU000489"/>
    </source>
</evidence>
<feature type="active site" description="Cysteine sulfenic acid (-SOH) intermediate" evidence="10">
    <location>
        <position position="46"/>
    </location>
</feature>
<dbReference type="Pfam" id="PF00578">
    <property type="entry name" value="AhpC-TSA"/>
    <property type="match status" value="1"/>
</dbReference>
<protein>
    <recommendedName>
        <fullName evidence="10">Peroxiredoxin</fullName>
        <ecNumber evidence="10">1.11.1.24</ecNumber>
    </recommendedName>
    <alternativeName>
        <fullName evidence="10">Thioredoxin peroxidase</fullName>
    </alternativeName>
    <alternativeName>
        <fullName evidence="10">Thioredoxin-dependent peroxiredoxin</fullName>
    </alternativeName>
</protein>
<proteinExistence type="inferred from homology"/>
<feature type="disulfide bond" description="Alternate" evidence="10">
    <location>
        <begin position="202"/>
        <end position="208"/>
    </location>
</feature>
<dbReference type="InterPro" id="IPR011583">
    <property type="entry name" value="Chitinase_II/V-like_cat"/>
</dbReference>
<dbReference type="HAMAP" id="MF_00401">
    <property type="entry name" value="Peroxiredoxin"/>
    <property type="match status" value="1"/>
</dbReference>
<evidence type="ECO:0000256" key="7">
    <source>
        <dbReference type="ARBA" id="ARBA00023284"/>
    </source>
</evidence>
<feature type="binding site" evidence="10">
    <location>
        <position position="123"/>
    </location>
    <ligand>
        <name>substrate</name>
    </ligand>
</feature>
<dbReference type="EC" id="1.11.1.24" evidence="10"/>
<dbReference type="NCBIfam" id="NF009668">
    <property type="entry name" value="PRK13189.1"/>
    <property type="match status" value="1"/>
</dbReference>
<evidence type="ECO:0000256" key="3">
    <source>
        <dbReference type="ARBA" id="ARBA00022490"/>
    </source>
</evidence>
<dbReference type="PROSITE" id="PS51352">
    <property type="entry name" value="THIOREDOXIN_2"/>
    <property type="match status" value="1"/>
</dbReference>
<dbReference type="PROSITE" id="PS01095">
    <property type="entry name" value="GH18_1"/>
    <property type="match status" value="1"/>
</dbReference>
<keyword evidence="4 10" id="KW-0575">Peroxidase</keyword>